<dbReference type="InterPro" id="IPR003000">
    <property type="entry name" value="Sirtuin"/>
</dbReference>
<dbReference type="Gene3D" id="3.40.50.1220">
    <property type="entry name" value="TPP-binding domain"/>
    <property type="match status" value="2"/>
</dbReference>
<dbReference type="InterPro" id="IPR026590">
    <property type="entry name" value="Ssirtuin_cat_dom"/>
</dbReference>
<dbReference type="OrthoDB" id="2919105at2759"/>
<feature type="compositionally biased region" description="Low complexity" evidence="7">
    <location>
        <begin position="165"/>
        <end position="175"/>
    </location>
</feature>
<feature type="binding site" evidence="6">
    <location>
        <position position="213"/>
    </location>
    <ligand>
        <name>Zn(2+)</name>
        <dbReference type="ChEBI" id="CHEBI:29105"/>
    </ligand>
</feature>
<dbReference type="GO" id="GO:0046872">
    <property type="term" value="F:metal ion binding"/>
    <property type="evidence" value="ECO:0007669"/>
    <property type="project" value="UniProtKB-KW"/>
</dbReference>
<proteinExistence type="inferred from homology"/>
<keyword evidence="5" id="KW-0496">Mitochondrion</keyword>
<evidence type="ECO:0000313" key="9">
    <source>
        <dbReference type="EMBL" id="TFK46068.1"/>
    </source>
</evidence>
<protein>
    <submittedName>
        <fullName evidence="9">DHS-like NAD/FAD-binding domain-containing protein</fullName>
    </submittedName>
</protein>
<dbReference type="GO" id="GO:0070403">
    <property type="term" value="F:NAD+ binding"/>
    <property type="evidence" value="ECO:0007669"/>
    <property type="project" value="InterPro"/>
</dbReference>
<dbReference type="PROSITE" id="PS50305">
    <property type="entry name" value="SIRTUIN"/>
    <property type="match status" value="1"/>
</dbReference>
<feature type="region of interest" description="Disordered" evidence="7">
    <location>
        <begin position="330"/>
        <end position="356"/>
    </location>
</feature>
<feature type="binding site" evidence="6">
    <location>
        <position position="240"/>
    </location>
    <ligand>
        <name>Zn(2+)</name>
        <dbReference type="ChEBI" id="CHEBI:29105"/>
    </ligand>
</feature>
<keyword evidence="4" id="KW-0520">NAD</keyword>
<feature type="binding site" evidence="6">
    <location>
        <position position="237"/>
    </location>
    <ligand>
        <name>Zn(2+)</name>
        <dbReference type="ChEBI" id="CHEBI:29105"/>
    </ligand>
</feature>
<keyword evidence="3" id="KW-0808">Transferase</keyword>
<accession>A0A5C3MPU1</accession>
<name>A0A5C3MPU1_9AGAM</name>
<dbReference type="SUPFAM" id="SSF52467">
    <property type="entry name" value="DHS-like NAD/FAD-binding domain"/>
    <property type="match status" value="1"/>
</dbReference>
<dbReference type="Gene3D" id="3.30.1600.10">
    <property type="entry name" value="SIR2/SIRT2 'Small Domain"/>
    <property type="match status" value="2"/>
</dbReference>
<feature type="compositionally biased region" description="Basic and acidic residues" evidence="7">
    <location>
        <begin position="489"/>
        <end position="498"/>
    </location>
</feature>
<feature type="active site" description="Proton acceptor" evidence="6">
    <location>
        <position position="205"/>
    </location>
</feature>
<feature type="compositionally biased region" description="Low complexity" evidence="7">
    <location>
        <begin position="341"/>
        <end position="350"/>
    </location>
</feature>
<dbReference type="GO" id="GO:0006282">
    <property type="term" value="P:regulation of DNA repair"/>
    <property type="evidence" value="ECO:0007669"/>
    <property type="project" value="TreeGrafter"/>
</dbReference>
<evidence type="ECO:0000256" key="5">
    <source>
        <dbReference type="ARBA" id="ARBA00023128"/>
    </source>
</evidence>
<organism evidence="9 10">
    <name type="scientific">Heliocybe sulcata</name>
    <dbReference type="NCBI Taxonomy" id="5364"/>
    <lineage>
        <taxon>Eukaryota</taxon>
        <taxon>Fungi</taxon>
        <taxon>Dikarya</taxon>
        <taxon>Basidiomycota</taxon>
        <taxon>Agaricomycotina</taxon>
        <taxon>Agaricomycetes</taxon>
        <taxon>Gloeophyllales</taxon>
        <taxon>Gloeophyllaceae</taxon>
        <taxon>Heliocybe</taxon>
    </lineage>
</organism>
<dbReference type="GO" id="GO:0005634">
    <property type="term" value="C:nucleus"/>
    <property type="evidence" value="ECO:0007669"/>
    <property type="project" value="TreeGrafter"/>
</dbReference>
<feature type="region of interest" description="Disordered" evidence="7">
    <location>
        <begin position="430"/>
        <end position="616"/>
    </location>
</feature>
<dbReference type="GO" id="GO:0031508">
    <property type="term" value="P:pericentric heterochromatin formation"/>
    <property type="evidence" value="ECO:0007669"/>
    <property type="project" value="TreeGrafter"/>
</dbReference>
<evidence type="ECO:0000256" key="7">
    <source>
        <dbReference type="SAM" id="MobiDB-lite"/>
    </source>
</evidence>
<feature type="domain" description="Deacetylase sirtuin-type" evidence="8">
    <location>
        <begin position="23"/>
        <end position="401"/>
    </location>
</feature>
<keyword evidence="6" id="KW-0479">Metal-binding</keyword>
<dbReference type="Pfam" id="PF02146">
    <property type="entry name" value="SIR2"/>
    <property type="match status" value="2"/>
</dbReference>
<evidence type="ECO:0000256" key="3">
    <source>
        <dbReference type="ARBA" id="ARBA00022679"/>
    </source>
</evidence>
<comment type="subcellular location">
    <subcellularLocation>
        <location evidence="1">Mitochondrion</location>
    </subcellularLocation>
</comment>
<dbReference type="GO" id="GO:1990414">
    <property type="term" value="P:replication-born double-strand break repair via sister chromatid exchange"/>
    <property type="evidence" value="ECO:0007669"/>
    <property type="project" value="TreeGrafter"/>
</dbReference>
<dbReference type="GO" id="GO:0031934">
    <property type="term" value="C:mating-type region heterochromatin"/>
    <property type="evidence" value="ECO:0007669"/>
    <property type="project" value="TreeGrafter"/>
</dbReference>
<comment type="similarity">
    <text evidence="2">Belongs to the sirtuin family. Class I subfamily.</text>
</comment>
<evidence type="ECO:0000256" key="2">
    <source>
        <dbReference type="ARBA" id="ARBA00006924"/>
    </source>
</evidence>
<dbReference type="GO" id="GO:0005739">
    <property type="term" value="C:mitochondrion"/>
    <property type="evidence" value="ECO:0007669"/>
    <property type="project" value="UniProtKB-SubCell"/>
</dbReference>
<evidence type="ECO:0000259" key="8">
    <source>
        <dbReference type="PROSITE" id="PS50305"/>
    </source>
</evidence>
<dbReference type="GO" id="GO:0000122">
    <property type="term" value="P:negative regulation of transcription by RNA polymerase II"/>
    <property type="evidence" value="ECO:0007669"/>
    <property type="project" value="TreeGrafter"/>
</dbReference>
<evidence type="ECO:0000256" key="1">
    <source>
        <dbReference type="ARBA" id="ARBA00004173"/>
    </source>
</evidence>
<sequence length="616" mass="67453">MTVCLPLEAASPVPQTPAFLVRPADPENQLGRVLKAILKARRIAVVCGAGISVHAGIPDFRSPEGLFQALKRDNPKESLSSGRDLFDASVFNSENTTALFCQMIAHLSELSQTATPTPFHDLLRTLDNRGRLLRVYTQNIDALESKCGLSLGVPDYEDRKIKTWSPKSPNKSKSSQHAPSSLPVDSPGVRLLSPAAETPRCIPLHGTLQRMHCQTCRQSFQLEDHLPSLSSGSLPPCPECTTTERTRELVGKRSRGVGKLRPSVVLYNEEHREGEGVGEVVRKDLIGSNKGKGRAGADLLLVVGTSLKVSGTKRIVREFAKAVRCRSSAKEKDAAGTGLMTPTSTPPRRASPADEEAPMKSVYINLDFPVPTREWEGVFDVWVKGDAQTFARMLAEEIVKEDQAKEAAAERKKKRDEEAARKVIDIEEEEAGRLRTPRKKRKLSGVAHSPSPSKKAKILPSTPTKRRHRGTVPATPSRRASSKFGKTLYTRDRAEETRPITIKIPPRPKEPGSSKSNRRPRQMMSEVCITTPVPRAKAKKKHAHLPSPSASPPLSQAKRPSRPATMGHSRSDSSDTLTSLTSLEDSDGDQDQDSSDEGMPPSFLRTLQYGLRASDG</sequence>
<gene>
    <name evidence="9" type="ORF">OE88DRAFT_1688109</name>
</gene>
<dbReference type="Proteomes" id="UP000305948">
    <property type="component" value="Unassembled WGS sequence"/>
</dbReference>
<evidence type="ECO:0000256" key="4">
    <source>
        <dbReference type="ARBA" id="ARBA00023027"/>
    </source>
</evidence>
<dbReference type="GO" id="GO:0017136">
    <property type="term" value="F:histone deacetylase activity, NAD-dependent"/>
    <property type="evidence" value="ECO:0007669"/>
    <property type="project" value="TreeGrafter"/>
</dbReference>
<keyword evidence="10" id="KW-1185">Reference proteome</keyword>
<dbReference type="InterPro" id="IPR026591">
    <property type="entry name" value="Sirtuin_cat_small_dom_sf"/>
</dbReference>
<reference evidence="9 10" key="1">
    <citation type="journal article" date="2019" name="Nat. Ecol. Evol.">
        <title>Megaphylogeny resolves global patterns of mushroom evolution.</title>
        <authorList>
            <person name="Varga T."/>
            <person name="Krizsan K."/>
            <person name="Foldi C."/>
            <person name="Dima B."/>
            <person name="Sanchez-Garcia M."/>
            <person name="Sanchez-Ramirez S."/>
            <person name="Szollosi G.J."/>
            <person name="Szarkandi J.G."/>
            <person name="Papp V."/>
            <person name="Albert L."/>
            <person name="Andreopoulos W."/>
            <person name="Angelini C."/>
            <person name="Antonin V."/>
            <person name="Barry K.W."/>
            <person name="Bougher N.L."/>
            <person name="Buchanan P."/>
            <person name="Buyck B."/>
            <person name="Bense V."/>
            <person name="Catcheside P."/>
            <person name="Chovatia M."/>
            <person name="Cooper J."/>
            <person name="Damon W."/>
            <person name="Desjardin D."/>
            <person name="Finy P."/>
            <person name="Geml J."/>
            <person name="Haridas S."/>
            <person name="Hughes K."/>
            <person name="Justo A."/>
            <person name="Karasinski D."/>
            <person name="Kautmanova I."/>
            <person name="Kiss B."/>
            <person name="Kocsube S."/>
            <person name="Kotiranta H."/>
            <person name="LaButti K.M."/>
            <person name="Lechner B.E."/>
            <person name="Liimatainen K."/>
            <person name="Lipzen A."/>
            <person name="Lukacs Z."/>
            <person name="Mihaltcheva S."/>
            <person name="Morgado L.N."/>
            <person name="Niskanen T."/>
            <person name="Noordeloos M.E."/>
            <person name="Ohm R.A."/>
            <person name="Ortiz-Santana B."/>
            <person name="Ovrebo C."/>
            <person name="Racz N."/>
            <person name="Riley R."/>
            <person name="Savchenko A."/>
            <person name="Shiryaev A."/>
            <person name="Soop K."/>
            <person name="Spirin V."/>
            <person name="Szebenyi C."/>
            <person name="Tomsovsky M."/>
            <person name="Tulloss R.E."/>
            <person name="Uehling J."/>
            <person name="Grigoriev I.V."/>
            <person name="Vagvolgyi C."/>
            <person name="Papp T."/>
            <person name="Martin F.M."/>
            <person name="Miettinen O."/>
            <person name="Hibbett D.S."/>
            <person name="Nagy L.G."/>
        </authorList>
    </citation>
    <scope>NUCLEOTIDE SEQUENCE [LARGE SCALE GENOMIC DNA]</scope>
    <source>
        <strain evidence="9 10">OMC1185</strain>
    </source>
</reference>
<keyword evidence="6" id="KW-0862">Zinc</keyword>
<feature type="region of interest" description="Disordered" evidence="7">
    <location>
        <begin position="162"/>
        <end position="190"/>
    </location>
</feature>
<dbReference type="STRING" id="5364.A0A5C3MPU1"/>
<feature type="compositionally biased region" description="Low complexity" evidence="7">
    <location>
        <begin position="545"/>
        <end position="555"/>
    </location>
</feature>
<feature type="binding site" evidence="6">
    <location>
        <position position="216"/>
    </location>
    <ligand>
        <name>Zn(2+)</name>
        <dbReference type="ChEBI" id="CHEBI:29105"/>
    </ligand>
</feature>
<dbReference type="InterPro" id="IPR029035">
    <property type="entry name" value="DHS-like_NAD/FAD-binding_dom"/>
</dbReference>
<feature type="compositionally biased region" description="Acidic residues" evidence="7">
    <location>
        <begin position="584"/>
        <end position="596"/>
    </location>
</feature>
<dbReference type="PANTHER" id="PTHR11085:SF15">
    <property type="entry name" value="NAD-DEPENDENT HISTONE DEACETYLASE HST4"/>
    <property type="match status" value="1"/>
</dbReference>
<evidence type="ECO:0000256" key="6">
    <source>
        <dbReference type="PROSITE-ProRule" id="PRU00236"/>
    </source>
</evidence>
<dbReference type="PANTHER" id="PTHR11085">
    <property type="entry name" value="NAD-DEPENDENT PROTEIN DEACYLASE SIRTUIN-5, MITOCHONDRIAL-RELATED"/>
    <property type="match status" value="1"/>
</dbReference>
<dbReference type="InterPro" id="IPR050134">
    <property type="entry name" value="NAD-dep_sirtuin_deacylases"/>
</dbReference>
<dbReference type="AlphaFoldDB" id="A0A5C3MPU1"/>
<feature type="compositionally biased region" description="Low complexity" evidence="7">
    <location>
        <begin position="574"/>
        <end position="583"/>
    </location>
</feature>
<dbReference type="EMBL" id="ML213533">
    <property type="protein sequence ID" value="TFK46068.1"/>
    <property type="molecule type" value="Genomic_DNA"/>
</dbReference>
<evidence type="ECO:0000313" key="10">
    <source>
        <dbReference type="Proteomes" id="UP000305948"/>
    </source>
</evidence>